<keyword evidence="2" id="KW-1185">Reference proteome</keyword>
<evidence type="ECO:0000313" key="1">
    <source>
        <dbReference type="EMBL" id="KAL0000148.1"/>
    </source>
</evidence>
<comment type="caution">
    <text evidence="1">The sequence shown here is derived from an EMBL/GenBank/DDBJ whole genome shotgun (WGS) entry which is preliminary data.</text>
</comment>
<dbReference type="Proteomes" id="UP001459277">
    <property type="component" value="Unassembled WGS sequence"/>
</dbReference>
<protein>
    <submittedName>
        <fullName evidence="1">Uncharacterized protein</fullName>
    </submittedName>
</protein>
<reference evidence="1 2" key="1">
    <citation type="submission" date="2024-01" db="EMBL/GenBank/DDBJ databases">
        <title>A telomere-to-telomere, gap-free genome of sweet tea (Lithocarpus litseifolius).</title>
        <authorList>
            <person name="Zhou J."/>
        </authorList>
    </citation>
    <scope>NUCLEOTIDE SEQUENCE [LARGE SCALE GENOMIC DNA]</scope>
    <source>
        <strain evidence="1">Zhou-2022a</strain>
        <tissue evidence="1">Leaf</tissue>
    </source>
</reference>
<proteinExistence type="predicted"/>
<sequence>MLRTDAGANAEAYSPSLAARQFGLIQAIPVPFMTTCNEPWQDRHSISLDKSFELHQQSLKDLKSFKFYPFKITPDVIPTFSSWWSTYISEYNENVEMAQALNTLCPPFLRHNLIGNSICFQLYYYSHNNIH</sequence>
<organism evidence="1 2">
    <name type="scientific">Lithocarpus litseifolius</name>
    <dbReference type="NCBI Taxonomy" id="425828"/>
    <lineage>
        <taxon>Eukaryota</taxon>
        <taxon>Viridiplantae</taxon>
        <taxon>Streptophyta</taxon>
        <taxon>Embryophyta</taxon>
        <taxon>Tracheophyta</taxon>
        <taxon>Spermatophyta</taxon>
        <taxon>Magnoliopsida</taxon>
        <taxon>eudicotyledons</taxon>
        <taxon>Gunneridae</taxon>
        <taxon>Pentapetalae</taxon>
        <taxon>rosids</taxon>
        <taxon>fabids</taxon>
        <taxon>Fagales</taxon>
        <taxon>Fagaceae</taxon>
        <taxon>Lithocarpus</taxon>
    </lineage>
</organism>
<name>A0AAW2CRK9_9ROSI</name>
<evidence type="ECO:0000313" key="2">
    <source>
        <dbReference type="Proteomes" id="UP001459277"/>
    </source>
</evidence>
<accession>A0AAW2CRK9</accession>
<dbReference type="AlphaFoldDB" id="A0AAW2CRK9"/>
<gene>
    <name evidence="1" type="ORF">SO802_019750</name>
</gene>
<dbReference type="EMBL" id="JAZDWU010000006">
    <property type="protein sequence ID" value="KAL0000148.1"/>
    <property type="molecule type" value="Genomic_DNA"/>
</dbReference>